<dbReference type="SMART" id="SM00831">
    <property type="entry name" value="Cation_ATPase_N"/>
    <property type="match status" value="1"/>
</dbReference>
<dbReference type="InterPro" id="IPR059000">
    <property type="entry name" value="ATPase_P-type_domA"/>
</dbReference>
<accession>A0ABU2H746</accession>
<protein>
    <submittedName>
        <fullName evidence="3">Cation-transporting P-type ATPase</fullName>
    </submittedName>
</protein>
<feature type="non-terminal residue" evidence="3">
    <location>
        <position position="326"/>
    </location>
</feature>
<evidence type="ECO:0000259" key="2">
    <source>
        <dbReference type="SMART" id="SM00831"/>
    </source>
</evidence>
<dbReference type="InterPro" id="IPR008250">
    <property type="entry name" value="ATPase_P-typ_transduc_dom_A_sf"/>
</dbReference>
<reference evidence="4" key="1">
    <citation type="submission" date="2023-07" db="EMBL/GenBank/DDBJ databases">
        <title>Novel species in the genus Lipingzhangella isolated from Sambhar Salt Lake.</title>
        <authorList>
            <person name="Jiya N."/>
            <person name="Kajale S."/>
            <person name="Sharma A."/>
        </authorList>
    </citation>
    <scope>NUCLEOTIDE SEQUENCE [LARGE SCALE GENOMIC DNA]</scope>
    <source>
        <strain evidence="4">LS1_29</strain>
    </source>
</reference>
<evidence type="ECO:0000313" key="4">
    <source>
        <dbReference type="Proteomes" id="UP001250214"/>
    </source>
</evidence>
<feature type="domain" description="Cation-transporting P-type ATPase N-terminal" evidence="2">
    <location>
        <begin position="15"/>
        <end position="89"/>
    </location>
</feature>
<dbReference type="SUPFAM" id="SSF81653">
    <property type="entry name" value="Calcium ATPase, transduction domain A"/>
    <property type="match status" value="1"/>
</dbReference>
<organism evidence="3 4">
    <name type="scientific">Lipingzhangella rawalii</name>
    <dbReference type="NCBI Taxonomy" id="2055835"/>
    <lineage>
        <taxon>Bacteria</taxon>
        <taxon>Bacillati</taxon>
        <taxon>Actinomycetota</taxon>
        <taxon>Actinomycetes</taxon>
        <taxon>Streptosporangiales</taxon>
        <taxon>Nocardiopsidaceae</taxon>
        <taxon>Lipingzhangella</taxon>
    </lineage>
</organism>
<dbReference type="EMBL" id="JAVLVT010000003">
    <property type="protein sequence ID" value="MDS1270439.1"/>
    <property type="molecule type" value="Genomic_DNA"/>
</dbReference>
<dbReference type="Gene3D" id="1.20.1110.10">
    <property type="entry name" value="Calcium-transporting ATPase, transmembrane domain"/>
    <property type="match status" value="1"/>
</dbReference>
<dbReference type="PANTHER" id="PTHR42861">
    <property type="entry name" value="CALCIUM-TRANSPORTING ATPASE"/>
    <property type="match status" value="1"/>
</dbReference>
<evidence type="ECO:0000313" key="3">
    <source>
        <dbReference type="EMBL" id="MDS1270439.1"/>
    </source>
</evidence>
<evidence type="ECO:0000256" key="1">
    <source>
        <dbReference type="ARBA" id="ARBA00004141"/>
    </source>
</evidence>
<dbReference type="Pfam" id="PF00122">
    <property type="entry name" value="E1-E2_ATPase"/>
    <property type="match status" value="1"/>
</dbReference>
<comment type="caution">
    <text evidence="3">The sequence shown here is derived from an EMBL/GenBank/DDBJ whole genome shotgun (WGS) entry which is preliminary data.</text>
</comment>
<dbReference type="Proteomes" id="UP001250214">
    <property type="component" value="Unassembled WGS sequence"/>
</dbReference>
<name>A0ABU2H746_9ACTN</name>
<proteinExistence type="predicted"/>
<dbReference type="RefSeq" id="WP_310911947.1">
    <property type="nucleotide sequence ID" value="NZ_JAVLVT010000003.1"/>
</dbReference>
<keyword evidence="4" id="KW-1185">Reference proteome</keyword>
<dbReference type="Pfam" id="PF00690">
    <property type="entry name" value="Cation_ATPase_N"/>
    <property type="match status" value="1"/>
</dbReference>
<sequence length="326" mass="35219">MTEHVVPTHASTGQEGYRLAVHEVVLLTETDPYQGRSPDEAQQRLIQAASNELPRFAQRGALVRHLLQLHHPRIYVLLGAAIATTAMGEWVGKWVDGRVIVGVVAIITVIGYIQESQAAKTLETLAAMARTEAPIIRDSARIRVPSTQTAPGDVVVLEGADKAPTDVRLTSLHERRIDESALTGESAVTSKLPVELPACTPFIGRRSMAYSGRLVTRGQGQGVMADTDPETDPVSGRIHRLVDTPQTLQTPLTRKLTGCSRILLDRGQGRGGAHCRGQAGHPGAGDLPTELSFPGVLPTEPRVDEQPEDRCRYREHAPVAVGVHLV</sequence>
<dbReference type="InterPro" id="IPR004014">
    <property type="entry name" value="ATPase_P-typ_cation-transptr_N"/>
</dbReference>
<dbReference type="InterPro" id="IPR023298">
    <property type="entry name" value="ATPase_P-typ_TM_dom_sf"/>
</dbReference>
<gene>
    <name evidence="3" type="ORF">RIF23_09045</name>
</gene>
<dbReference type="Gene3D" id="2.70.150.10">
    <property type="entry name" value="Calcium-transporting ATPase, cytoplasmic transduction domain A"/>
    <property type="match status" value="1"/>
</dbReference>
<comment type="subcellular location">
    <subcellularLocation>
        <location evidence="1">Membrane</location>
        <topology evidence="1">Multi-pass membrane protein</topology>
    </subcellularLocation>
</comment>
<dbReference type="SUPFAM" id="SSF81665">
    <property type="entry name" value="Calcium ATPase, transmembrane domain M"/>
    <property type="match status" value="1"/>
</dbReference>